<keyword evidence="1" id="KW-0732">Signal</keyword>
<organism evidence="3 4">
    <name type="scientific">Scleropages formosus</name>
    <name type="common">Asian bonytongue</name>
    <name type="synonym">Osteoglossum formosum</name>
    <dbReference type="NCBI Taxonomy" id="113540"/>
    <lineage>
        <taxon>Eukaryota</taxon>
        <taxon>Metazoa</taxon>
        <taxon>Chordata</taxon>
        <taxon>Craniata</taxon>
        <taxon>Vertebrata</taxon>
        <taxon>Euteleostomi</taxon>
        <taxon>Actinopterygii</taxon>
        <taxon>Neopterygii</taxon>
        <taxon>Teleostei</taxon>
        <taxon>Osteoglossocephala</taxon>
        <taxon>Osteoglossomorpha</taxon>
        <taxon>Osteoglossiformes</taxon>
        <taxon>Osteoglossidae</taxon>
        <taxon>Scleropages</taxon>
    </lineage>
</organism>
<dbReference type="SUPFAM" id="SSF54001">
    <property type="entry name" value="Cysteine proteinases"/>
    <property type="match status" value="1"/>
</dbReference>
<proteinExistence type="predicted"/>
<evidence type="ECO:0000259" key="2">
    <source>
        <dbReference type="SMART" id="SM00848"/>
    </source>
</evidence>
<dbReference type="Proteomes" id="UP000694397">
    <property type="component" value="Chromosome 23"/>
</dbReference>
<feature type="signal peptide" evidence="1">
    <location>
        <begin position="1"/>
        <end position="17"/>
    </location>
</feature>
<feature type="domain" description="Cathepsin propeptide inhibitor" evidence="2">
    <location>
        <begin position="27"/>
        <end position="88"/>
    </location>
</feature>
<reference evidence="3" key="2">
    <citation type="submission" date="2025-08" db="UniProtKB">
        <authorList>
            <consortium name="Ensembl"/>
        </authorList>
    </citation>
    <scope>IDENTIFICATION</scope>
</reference>
<feature type="chain" id="PRO_5034481706" description="Cathepsin propeptide inhibitor domain-containing protein" evidence="1">
    <location>
        <begin position="18"/>
        <end position="112"/>
    </location>
</feature>
<dbReference type="Ensembl" id="ENSSFOT00015005363.2">
    <property type="protein sequence ID" value="ENSSFOP00015005276.2"/>
    <property type="gene ID" value="ENSSFOG00015003456.2"/>
</dbReference>
<dbReference type="AlphaFoldDB" id="A0A8C9R5D4"/>
<sequence>MVFRSLLLAVLCQAAMAFITPDLDKHWQLWKHQHDKIYLHKVTFEFWCRQVWEKNFRFIYLHNLEASLGVHSYDLVMNHLGDLVNTCVFASLVHNLKGYQLLSVVQELMGSA</sequence>
<dbReference type="SMART" id="SM00848">
    <property type="entry name" value="Inhibitor_I29"/>
    <property type="match status" value="1"/>
</dbReference>
<evidence type="ECO:0000313" key="3">
    <source>
        <dbReference type="Ensembl" id="ENSSFOP00015005276.2"/>
    </source>
</evidence>
<name>A0A8C9R5D4_SCLFO</name>
<dbReference type="Gene3D" id="1.10.287.2250">
    <property type="match status" value="1"/>
</dbReference>
<keyword evidence="4" id="KW-1185">Reference proteome</keyword>
<evidence type="ECO:0000256" key="1">
    <source>
        <dbReference type="SAM" id="SignalP"/>
    </source>
</evidence>
<dbReference type="Pfam" id="PF08246">
    <property type="entry name" value="Inhibitor_I29"/>
    <property type="match status" value="1"/>
</dbReference>
<evidence type="ECO:0000313" key="4">
    <source>
        <dbReference type="Proteomes" id="UP000694397"/>
    </source>
</evidence>
<accession>A0A8C9R5D4</accession>
<protein>
    <recommendedName>
        <fullName evidence="2">Cathepsin propeptide inhibitor domain-containing protein</fullName>
    </recommendedName>
</protein>
<dbReference type="OrthoDB" id="5855924at2759"/>
<dbReference type="InterPro" id="IPR013201">
    <property type="entry name" value="Prot_inhib_I29"/>
</dbReference>
<reference evidence="3" key="3">
    <citation type="submission" date="2025-09" db="UniProtKB">
        <authorList>
            <consortium name="Ensembl"/>
        </authorList>
    </citation>
    <scope>IDENTIFICATION</scope>
</reference>
<dbReference type="InterPro" id="IPR038765">
    <property type="entry name" value="Papain-like_cys_pep_sf"/>
</dbReference>
<reference evidence="3 4" key="1">
    <citation type="submission" date="2019-04" db="EMBL/GenBank/DDBJ databases">
        <authorList>
            <consortium name="Wellcome Sanger Institute Data Sharing"/>
        </authorList>
    </citation>
    <scope>NUCLEOTIDE SEQUENCE [LARGE SCALE GENOMIC DNA]</scope>
</reference>
<dbReference type="GeneTree" id="ENSGT00940000155176"/>